<dbReference type="Proteomes" id="UP000193087">
    <property type="component" value="Unassembled WGS sequence"/>
</dbReference>
<organism evidence="3 4">
    <name type="scientific">Mycobacterium riyadhense</name>
    <dbReference type="NCBI Taxonomy" id="486698"/>
    <lineage>
        <taxon>Bacteria</taxon>
        <taxon>Bacillati</taxon>
        <taxon>Actinomycetota</taxon>
        <taxon>Actinomycetes</taxon>
        <taxon>Mycobacteriales</taxon>
        <taxon>Mycobacteriaceae</taxon>
        <taxon>Mycobacterium</taxon>
    </lineage>
</organism>
<evidence type="ECO:0000259" key="2">
    <source>
        <dbReference type="Pfam" id="PF01464"/>
    </source>
</evidence>
<name>A0A1X2B987_9MYCO</name>
<dbReference type="Pfam" id="PF01464">
    <property type="entry name" value="SLT"/>
    <property type="match status" value="1"/>
</dbReference>
<dbReference type="Pfam" id="PF05396">
    <property type="entry name" value="Phage_T7_Capsid"/>
    <property type="match status" value="1"/>
</dbReference>
<dbReference type="EMBL" id="LQPQ01000234">
    <property type="protein sequence ID" value="ORW60220.1"/>
    <property type="molecule type" value="Genomic_DNA"/>
</dbReference>
<dbReference type="InterPro" id="IPR008768">
    <property type="entry name" value="Gp9-like"/>
</dbReference>
<dbReference type="InterPro" id="IPR008258">
    <property type="entry name" value="Transglycosylase_SLT_dom_1"/>
</dbReference>
<reference evidence="3 4" key="1">
    <citation type="submission" date="2016-01" db="EMBL/GenBank/DDBJ databases">
        <title>The new phylogeny of the genus Mycobacterium.</title>
        <authorList>
            <person name="Tarcisio F."/>
            <person name="Conor M."/>
            <person name="Antonella G."/>
            <person name="Elisabetta G."/>
            <person name="Giulia F.S."/>
            <person name="Sara T."/>
            <person name="Anna F."/>
            <person name="Clotilde B."/>
            <person name="Roberto B."/>
            <person name="Veronica D.S."/>
            <person name="Fabio R."/>
            <person name="Monica P."/>
            <person name="Olivier J."/>
            <person name="Enrico T."/>
            <person name="Nicola S."/>
        </authorList>
    </citation>
    <scope>NUCLEOTIDE SEQUENCE [LARGE SCALE GENOMIC DNA]</scope>
    <source>
        <strain evidence="3 4">DSM 45176</strain>
    </source>
</reference>
<accession>A0A1X2B987</accession>
<evidence type="ECO:0000256" key="1">
    <source>
        <dbReference type="SAM" id="MobiDB-lite"/>
    </source>
</evidence>
<protein>
    <recommendedName>
        <fullName evidence="2">Transglycosylase SLT domain-containing protein</fullName>
    </recommendedName>
</protein>
<dbReference type="STRING" id="486698.AWC22_05755"/>
<dbReference type="SUPFAM" id="SSF53955">
    <property type="entry name" value="Lysozyme-like"/>
    <property type="match status" value="1"/>
</dbReference>
<dbReference type="AlphaFoldDB" id="A0A1X2B987"/>
<feature type="compositionally biased region" description="Gly residues" evidence="1">
    <location>
        <begin position="217"/>
        <end position="226"/>
    </location>
</feature>
<dbReference type="InterPro" id="IPR023346">
    <property type="entry name" value="Lysozyme-like_dom_sf"/>
</dbReference>
<comment type="caution">
    <text evidence="3">The sequence shown here is derived from an EMBL/GenBank/DDBJ whole genome shotgun (WGS) entry which is preliminary data.</text>
</comment>
<evidence type="ECO:0000313" key="4">
    <source>
        <dbReference type="Proteomes" id="UP000193087"/>
    </source>
</evidence>
<proteinExistence type="predicted"/>
<feature type="region of interest" description="Disordered" evidence="1">
    <location>
        <begin position="211"/>
        <end position="234"/>
    </location>
</feature>
<evidence type="ECO:0000313" key="3">
    <source>
        <dbReference type="EMBL" id="ORW60220.1"/>
    </source>
</evidence>
<gene>
    <name evidence="3" type="ORF">AWC22_05755</name>
</gene>
<feature type="domain" description="Transglycosylase SLT" evidence="2">
    <location>
        <begin position="290"/>
        <end position="371"/>
    </location>
</feature>
<sequence length="385" mass="38128">MGYARESFGSGGGVMVSPAAGVAGSPTVFGGGSGRAADGFAAESGVVRGHIVALGEHDEAGEQQLRDALAAAGVGRDRMDSVIAAAEADVAAMGASTDTPAGRRALVAAIKRHLHDTQAMLDHAGADAQTRAAAANVTAAGYDGIGQQAPGGAAAAPMAAMGSPMGAMSALSALPAMAAMPMSGVGLPMGGGGLPLAPLAGLAGLFTQNHQTPTPGGQSGGAGGQILGVDEPTSGAAAIPVGDVRYDPQAAPGGRGPYSTYIAKALDVMGIHDPIARANWTRGLETGVGRESGFNPMAVNRSDSNAHGPLMADGAPAGSSRGGLQTIPATFAANHQPGTSTEIYDPVANIAAAMNYLMRRYHVQRDGSNLAVVGQFNPHHAPQGY</sequence>
<keyword evidence="4" id="KW-1185">Reference proteome</keyword>
<dbReference type="Gene3D" id="1.10.530.10">
    <property type="match status" value="1"/>
</dbReference>